<gene>
    <name evidence="3" type="ORF">SIID45300_02660</name>
</gene>
<evidence type="ECO:0000256" key="2">
    <source>
        <dbReference type="SAM" id="Phobius"/>
    </source>
</evidence>
<organism evidence="3 4">
    <name type="scientific">Candidatus Magnetaquiglobus chichijimensis</name>
    <dbReference type="NCBI Taxonomy" id="3141448"/>
    <lineage>
        <taxon>Bacteria</taxon>
        <taxon>Pseudomonadati</taxon>
        <taxon>Pseudomonadota</taxon>
        <taxon>Magnetococcia</taxon>
        <taxon>Magnetococcales</taxon>
        <taxon>Candidatus Magnetaquicoccaceae</taxon>
        <taxon>Candidatus Magnetaquiglobus</taxon>
    </lineage>
</organism>
<sequence length="215" mass="24000">MSIIPLFPCYRNRDPAVRESFSSVRIRARGGDHVPPRRGVEEGAKGAREARHFWRAVGGGLGAVFWGGFGAVFFWLFWLFWLFWVGFGWALGGLWVGFGWALGGLWVGFGWALGPCSRERLAKGAKRSRSQGGAQRFFAKERKNAFFEERAKILKTKDQRPKSQRLKSQDTGKITGKTLETLSPNLCRGPSAPRPPQQWGAFPLPLPLPSTPNPT</sequence>
<keyword evidence="4" id="KW-1185">Reference proteome</keyword>
<dbReference type="Proteomes" id="UP001628193">
    <property type="component" value="Unassembled WGS sequence"/>
</dbReference>
<evidence type="ECO:0000313" key="4">
    <source>
        <dbReference type="Proteomes" id="UP001628193"/>
    </source>
</evidence>
<reference evidence="3 4" key="1">
    <citation type="submission" date="2024-09" db="EMBL/GenBank/DDBJ databases">
        <title>Draft genome sequence of Candidatus Magnetaquicoccaceae bacterium FCR-1.</title>
        <authorList>
            <person name="Shimoshige H."/>
            <person name="Shimamura S."/>
            <person name="Taoka A."/>
            <person name="Kobayashi H."/>
            <person name="Maekawa T."/>
        </authorList>
    </citation>
    <scope>NUCLEOTIDE SEQUENCE [LARGE SCALE GENOMIC DNA]</scope>
    <source>
        <strain evidence="3 4">FCR-1</strain>
    </source>
</reference>
<feature type="compositionally biased region" description="Pro residues" evidence="1">
    <location>
        <begin position="204"/>
        <end position="215"/>
    </location>
</feature>
<proteinExistence type="predicted"/>
<evidence type="ECO:0000313" key="3">
    <source>
        <dbReference type="EMBL" id="GAB0058313.1"/>
    </source>
</evidence>
<keyword evidence="2" id="KW-1133">Transmembrane helix</keyword>
<protein>
    <submittedName>
        <fullName evidence="3">Uncharacterized protein</fullName>
    </submittedName>
</protein>
<feature type="region of interest" description="Disordered" evidence="1">
    <location>
        <begin position="157"/>
        <end position="215"/>
    </location>
</feature>
<dbReference type="EMBL" id="BAAFGK010000004">
    <property type="protein sequence ID" value="GAB0058313.1"/>
    <property type="molecule type" value="Genomic_DNA"/>
</dbReference>
<keyword evidence="2" id="KW-0472">Membrane</keyword>
<comment type="caution">
    <text evidence="3">The sequence shown here is derived from an EMBL/GenBank/DDBJ whole genome shotgun (WGS) entry which is preliminary data.</text>
</comment>
<name>A0ABQ0CBR5_9PROT</name>
<keyword evidence="2" id="KW-0812">Transmembrane</keyword>
<feature type="transmembrane region" description="Helical" evidence="2">
    <location>
        <begin position="53"/>
        <end position="81"/>
    </location>
</feature>
<accession>A0ABQ0CBR5</accession>
<feature type="transmembrane region" description="Helical" evidence="2">
    <location>
        <begin position="87"/>
        <end position="113"/>
    </location>
</feature>
<evidence type="ECO:0000256" key="1">
    <source>
        <dbReference type="SAM" id="MobiDB-lite"/>
    </source>
</evidence>